<evidence type="ECO:0000256" key="1">
    <source>
        <dbReference type="SAM" id="MobiDB-lite"/>
    </source>
</evidence>
<evidence type="ECO:0000313" key="3">
    <source>
        <dbReference type="Proteomes" id="UP000198723"/>
    </source>
</evidence>
<gene>
    <name evidence="2" type="ORF">GA0061105_108262</name>
</gene>
<reference evidence="2 3" key="1">
    <citation type="submission" date="2016-08" db="EMBL/GenBank/DDBJ databases">
        <authorList>
            <person name="Seilhamer J.J."/>
        </authorList>
    </citation>
    <scope>NUCLEOTIDE SEQUENCE [LARGE SCALE GENOMIC DNA]</scope>
    <source>
        <strain evidence="2 3">HBR26</strain>
    </source>
</reference>
<feature type="compositionally biased region" description="Polar residues" evidence="1">
    <location>
        <begin position="131"/>
        <end position="145"/>
    </location>
</feature>
<protein>
    <submittedName>
        <fullName evidence="2">Uncharacterized protein</fullName>
    </submittedName>
</protein>
<feature type="compositionally biased region" description="Basic residues" evidence="1">
    <location>
        <begin position="164"/>
        <end position="177"/>
    </location>
</feature>
<dbReference type="STRING" id="1138170.GA0061105_108262"/>
<dbReference type="Proteomes" id="UP000198723">
    <property type="component" value="Unassembled WGS sequence"/>
</dbReference>
<organism evidence="2 3">
    <name type="scientific">Rhizobium aethiopicum</name>
    <dbReference type="NCBI Taxonomy" id="1138170"/>
    <lineage>
        <taxon>Bacteria</taxon>
        <taxon>Pseudomonadati</taxon>
        <taxon>Pseudomonadota</taxon>
        <taxon>Alphaproteobacteria</taxon>
        <taxon>Hyphomicrobiales</taxon>
        <taxon>Rhizobiaceae</taxon>
        <taxon>Rhizobium/Agrobacterium group</taxon>
        <taxon>Rhizobium</taxon>
    </lineage>
</organism>
<name>A0A1C3Y604_9HYPH</name>
<proteinExistence type="predicted"/>
<feature type="region of interest" description="Disordered" evidence="1">
    <location>
        <begin position="99"/>
        <end position="177"/>
    </location>
</feature>
<sequence length="199" mass="20360">MRCRCGETNEVECLAVDPRFKPWDDGVCVGVLAKPTDGAACASACRSSITAAEPRPHRAGESCVSRHHLSSVIPGLYIKPWDDGVLGGVLTTRTAGAGRAPLHRAGGADGSGTISPPSEAPSHAGEACAPGTTSPPSSQGLTLGSTAEHGGQAGATASPCARHDWHHRSGKASIAWRHRPAPRRFRAGDVAYSGTAALA</sequence>
<dbReference type="AlphaFoldDB" id="A0A1C3Y604"/>
<dbReference type="EMBL" id="FMAJ01000008">
    <property type="protein sequence ID" value="SCB59904.1"/>
    <property type="molecule type" value="Genomic_DNA"/>
</dbReference>
<accession>A0A1C3Y604</accession>
<evidence type="ECO:0000313" key="2">
    <source>
        <dbReference type="EMBL" id="SCB59904.1"/>
    </source>
</evidence>